<dbReference type="GO" id="GO:0050567">
    <property type="term" value="F:glutaminyl-tRNA synthase (glutamine-hydrolyzing) activity"/>
    <property type="evidence" value="ECO:0007669"/>
    <property type="project" value="UniProtKB-EC"/>
</dbReference>
<dbReference type="EMBL" id="CAJZAH010000001">
    <property type="protein sequence ID" value="CAG9166231.1"/>
    <property type="molecule type" value="Genomic_DNA"/>
</dbReference>
<protein>
    <submittedName>
        <fullName evidence="2">Glutamyl-tRNA(Gln) amidotransferase subunit A</fullName>
        <ecNumber evidence="2">6.3.5.7</ecNumber>
    </submittedName>
</protein>
<dbReference type="PANTHER" id="PTHR11895:SF151">
    <property type="entry name" value="GLUTAMYL-TRNA(GLN) AMIDOTRANSFERASE SUBUNIT A"/>
    <property type="match status" value="1"/>
</dbReference>
<accession>A0ABM8WFX1</accession>
<keyword evidence="2" id="KW-0436">Ligase</keyword>
<gene>
    <name evidence="2" type="primary">gatA_1</name>
    <name evidence="2" type="ORF">LMG21510_00319</name>
</gene>
<organism evidence="2 3">
    <name type="scientific">Cupriavidus respiraculi</name>
    <dbReference type="NCBI Taxonomy" id="195930"/>
    <lineage>
        <taxon>Bacteria</taxon>
        <taxon>Pseudomonadati</taxon>
        <taxon>Pseudomonadota</taxon>
        <taxon>Betaproteobacteria</taxon>
        <taxon>Burkholderiales</taxon>
        <taxon>Burkholderiaceae</taxon>
        <taxon>Cupriavidus</taxon>
    </lineage>
</organism>
<dbReference type="EC" id="6.3.5.7" evidence="2"/>
<name>A0ABM8WFX1_9BURK</name>
<comment type="caution">
    <text evidence="2">The sequence shown here is derived from an EMBL/GenBank/DDBJ whole genome shotgun (WGS) entry which is preliminary data.</text>
</comment>
<evidence type="ECO:0000313" key="2">
    <source>
        <dbReference type="EMBL" id="CAG9166231.1"/>
    </source>
</evidence>
<reference evidence="2 3" key="1">
    <citation type="submission" date="2021-08" db="EMBL/GenBank/DDBJ databases">
        <authorList>
            <person name="Peeters C."/>
        </authorList>
    </citation>
    <scope>NUCLEOTIDE SEQUENCE [LARGE SCALE GENOMIC DNA]</scope>
    <source>
        <strain evidence="2 3">LMG 21510</strain>
    </source>
</reference>
<dbReference type="PANTHER" id="PTHR11895">
    <property type="entry name" value="TRANSAMIDASE"/>
    <property type="match status" value="1"/>
</dbReference>
<dbReference type="Proteomes" id="UP000721236">
    <property type="component" value="Unassembled WGS sequence"/>
</dbReference>
<feature type="domain" description="Amidase" evidence="1">
    <location>
        <begin position="18"/>
        <end position="403"/>
    </location>
</feature>
<dbReference type="SUPFAM" id="SSF75304">
    <property type="entry name" value="Amidase signature (AS) enzymes"/>
    <property type="match status" value="1"/>
</dbReference>
<dbReference type="RefSeq" id="WP_224039248.1">
    <property type="nucleotide sequence ID" value="NZ_CAJZAH010000001.1"/>
</dbReference>
<dbReference type="InterPro" id="IPR036928">
    <property type="entry name" value="AS_sf"/>
</dbReference>
<evidence type="ECO:0000259" key="1">
    <source>
        <dbReference type="Pfam" id="PF01425"/>
    </source>
</evidence>
<dbReference type="Gene3D" id="3.90.1300.10">
    <property type="entry name" value="Amidase signature (AS) domain"/>
    <property type="match status" value="1"/>
</dbReference>
<dbReference type="Pfam" id="PF01425">
    <property type="entry name" value="Amidase"/>
    <property type="match status" value="1"/>
</dbReference>
<sequence length="419" mass="43303">MAFPTLSTPGSVQQHIAAAMAHVRERDQALHAFIELDEPGAMQRARALDGLPQSGHGRLHGMPVAIKEVIDVAGRLCAWGSPLHAGRRPADDAPLVRRLIDAGAVPIGITASTEYALAAAAATVHPRDARRSPGASSSGSAAAVGAGMVPVALGTQTIGSIIRPAAYCGVVGFKPSYGRYPTDGMLCLSKQLDHAGVLAASVAHVIAVDPILAGDDRTASIEQTPRLRVVRPWFEETMAEAVSVALDTFHESLRRAGFGLDELVIDADVAAAEAALTDTLLTFELARRHGATLHGAPDKVSAELRAMLARGEAVSESRFGEAVAQQAAFSGRLDAMLGPGEFALAPATVGLAPLLAEGSGSRAPQRLWTLAGMPAITLPVGEHGGLPVGVQLIGRIGEDAALLRAAARIEAVVNGRADV</sequence>
<evidence type="ECO:0000313" key="3">
    <source>
        <dbReference type="Proteomes" id="UP000721236"/>
    </source>
</evidence>
<proteinExistence type="predicted"/>
<keyword evidence="3" id="KW-1185">Reference proteome</keyword>
<dbReference type="InterPro" id="IPR000120">
    <property type="entry name" value="Amidase"/>
</dbReference>
<dbReference type="InterPro" id="IPR023631">
    <property type="entry name" value="Amidase_dom"/>
</dbReference>